<organism evidence="2 3">
    <name type="scientific">Scylla paramamosain</name>
    <name type="common">Mud crab</name>
    <dbReference type="NCBI Taxonomy" id="85552"/>
    <lineage>
        <taxon>Eukaryota</taxon>
        <taxon>Metazoa</taxon>
        <taxon>Ecdysozoa</taxon>
        <taxon>Arthropoda</taxon>
        <taxon>Crustacea</taxon>
        <taxon>Multicrustacea</taxon>
        <taxon>Malacostraca</taxon>
        <taxon>Eumalacostraca</taxon>
        <taxon>Eucarida</taxon>
        <taxon>Decapoda</taxon>
        <taxon>Pleocyemata</taxon>
        <taxon>Brachyura</taxon>
        <taxon>Eubrachyura</taxon>
        <taxon>Portunoidea</taxon>
        <taxon>Portunidae</taxon>
        <taxon>Portuninae</taxon>
        <taxon>Scylla</taxon>
    </lineage>
</organism>
<proteinExistence type="predicted"/>
<accession>A0AAW0SZU3</accession>
<evidence type="ECO:0000313" key="3">
    <source>
        <dbReference type="Proteomes" id="UP001487740"/>
    </source>
</evidence>
<evidence type="ECO:0000256" key="1">
    <source>
        <dbReference type="SAM" id="SignalP"/>
    </source>
</evidence>
<dbReference type="AlphaFoldDB" id="A0AAW0SZU3"/>
<dbReference type="EMBL" id="JARAKH010000041">
    <property type="protein sequence ID" value="KAK8380959.1"/>
    <property type="molecule type" value="Genomic_DNA"/>
</dbReference>
<reference evidence="2 3" key="1">
    <citation type="submission" date="2023-03" db="EMBL/GenBank/DDBJ databases">
        <title>High-quality genome of Scylla paramamosain provides insights in environmental adaptation.</title>
        <authorList>
            <person name="Zhang L."/>
        </authorList>
    </citation>
    <scope>NUCLEOTIDE SEQUENCE [LARGE SCALE GENOMIC DNA]</scope>
    <source>
        <strain evidence="2">LZ_2023a</strain>
        <tissue evidence="2">Muscle</tissue>
    </source>
</reference>
<comment type="caution">
    <text evidence="2">The sequence shown here is derived from an EMBL/GenBank/DDBJ whole genome shotgun (WGS) entry which is preliminary data.</text>
</comment>
<keyword evidence="3" id="KW-1185">Reference proteome</keyword>
<sequence length="153" mass="17109">MCNTASRTGLLLFLIIVGSECVRQKRQDLIPSPRVGKRVVLRGDSQGDVDILLKGLADTGDTRPEFLREGPEEDWTSFFTGPAGHEAHQNTVNEWLHQSAAARRPRSHHREQQVPLTPAHLQALVSTLYNYVQRVEALISDTEESDSRSKLAL</sequence>
<evidence type="ECO:0000313" key="2">
    <source>
        <dbReference type="EMBL" id="KAK8380959.1"/>
    </source>
</evidence>
<keyword evidence="1" id="KW-0732">Signal</keyword>
<gene>
    <name evidence="2" type="ORF">O3P69_008104</name>
</gene>
<feature type="signal peptide" evidence="1">
    <location>
        <begin position="1"/>
        <end position="21"/>
    </location>
</feature>
<dbReference type="Proteomes" id="UP001487740">
    <property type="component" value="Unassembled WGS sequence"/>
</dbReference>
<name>A0AAW0SZU3_SCYPA</name>
<feature type="chain" id="PRO_5043429904" evidence="1">
    <location>
        <begin position="22"/>
        <end position="153"/>
    </location>
</feature>
<protein>
    <submittedName>
        <fullName evidence="2">Uncharacterized protein</fullName>
    </submittedName>
</protein>